<evidence type="ECO:0000256" key="4">
    <source>
        <dbReference type="ARBA" id="ARBA00022741"/>
    </source>
</evidence>
<evidence type="ECO:0000256" key="9">
    <source>
        <dbReference type="PROSITE-ProRule" id="PRU00706"/>
    </source>
</evidence>
<feature type="active site" description="Pros-phosphohistidine intermediate" evidence="9">
    <location>
        <position position="277"/>
    </location>
</feature>
<organism evidence="12">
    <name type="scientific">Chromera velia CCMP2878</name>
    <dbReference type="NCBI Taxonomy" id="1169474"/>
    <lineage>
        <taxon>Eukaryota</taxon>
        <taxon>Sar</taxon>
        <taxon>Alveolata</taxon>
        <taxon>Colpodellida</taxon>
        <taxon>Chromeraceae</taxon>
        <taxon>Chromera</taxon>
    </lineage>
</organism>
<comment type="similarity">
    <text evidence="2 9">Belongs to the NDK family.</text>
</comment>
<dbReference type="Gene3D" id="3.40.50.300">
    <property type="entry name" value="P-loop containing nucleotide triphosphate hydrolases"/>
    <property type="match status" value="4"/>
</dbReference>
<keyword evidence="7" id="KW-0067">ATP-binding</keyword>
<dbReference type="GO" id="GO:0016787">
    <property type="term" value="F:hydrolase activity"/>
    <property type="evidence" value="ECO:0007669"/>
    <property type="project" value="UniProtKB-KW"/>
</dbReference>
<dbReference type="GO" id="GO:0005524">
    <property type="term" value="F:ATP binding"/>
    <property type="evidence" value="ECO:0007669"/>
    <property type="project" value="UniProtKB-KW"/>
</dbReference>
<keyword evidence="8" id="KW-0966">Cell projection</keyword>
<dbReference type="PANTHER" id="PTHR46161">
    <property type="entry name" value="NUCLEOSIDE DIPHOSPHATE KINASE"/>
    <property type="match status" value="1"/>
</dbReference>
<dbReference type="SMART" id="SM00562">
    <property type="entry name" value="NDK"/>
    <property type="match status" value="2"/>
</dbReference>
<dbReference type="Pfam" id="PF00334">
    <property type="entry name" value="NDK"/>
    <property type="match status" value="2"/>
</dbReference>
<evidence type="ECO:0000256" key="2">
    <source>
        <dbReference type="ARBA" id="ARBA00008142"/>
    </source>
</evidence>
<dbReference type="GO" id="GO:0005929">
    <property type="term" value="C:cilium"/>
    <property type="evidence" value="ECO:0007669"/>
    <property type="project" value="UniProtKB-SubCell"/>
</dbReference>
<feature type="binding site" evidence="9">
    <location>
        <position position="385"/>
    </location>
    <ligand>
        <name>ATP</name>
        <dbReference type="ChEBI" id="CHEBI:30616"/>
    </ligand>
</feature>
<dbReference type="PROSITE" id="PS00113">
    <property type="entry name" value="ADENYLATE_KINASE"/>
    <property type="match status" value="1"/>
</dbReference>
<feature type="region of interest" description="Disordered" evidence="10">
    <location>
        <begin position="516"/>
        <end position="545"/>
    </location>
</feature>
<dbReference type="InterPro" id="IPR000850">
    <property type="entry name" value="Adenylat/UMP-CMP_kin"/>
</dbReference>
<evidence type="ECO:0000256" key="6">
    <source>
        <dbReference type="ARBA" id="ARBA00022801"/>
    </source>
</evidence>
<dbReference type="GO" id="GO:0019205">
    <property type="term" value="F:nucleobase-containing compound kinase activity"/>
    <property type="evidence" value="ECO:0007669"/>
    <property type="project" value="InterPro"/>
</dbReference>
<evidence type="ECO:0000256" key="7">
    <source>
        <dbReference type="ARBA" id="ARBA00022840"/>
    </source>
</evidence>
<comment type="caution">
    <text evidence="9">Lacks conserved residue(s) required for the propagation of feature annotation.</text>
</comment>
<feature type="binding site" evidence="9">
    <location>
        <position position="309"/>
    </location>
    <ligand>
        <name>ATP</name>
        <dbReference type="ChEBI" id="CHEBI:30616"/>
    </ligand>
</feature>
<keyword evidence="4" id="KW-0547">Nucleotide-binding</keyword>
<evidence type="ECO:0000256" key="8">
    <source>
        <dbReference type="ARBA" id="ARBA00023273"/>
    </source>
</evidence>
<dbReference type="EMBL" id="CDMZ01000529">
    <property type="protein sequence ID" value="CEM16249.1"/>
    <property type="molecule type" value="Genomic_DNA"/>
</dbReference>
<evidence type="ECO:0000256" key="5">
    <source>
        <dbReference type="ARBA" id="ARBA00022777"/>
    </source>
</evidence>
<proteinExistence type="inferred from homology"/>
<evidence type="ECO:0000256" key="3">
    <source>
        <dbReference type="ARBA" id="ARBA00022679"/>
    </source>
</evidence>
<dbReference type="FunFam" id="3.30.70.141:FF:000010">
    <property type="entry name" value="Nucleoside diphosphate kinase 7"/>
    <property type="match status" value="1"/>
</dbReference>
<dbReference type="PANTHER" id="PTHR46161:SF3">
    <property type="entry name" value="NUCLEOSIDE DIPHOSPHATE KINASE DDB_G0292928-RELATED"/>
    <property type="match status" value="1"/>
</dbReference>
<sequence>MDQRTDEFRETVLFMTSGPVEILVVEHIEHGAIEALNKLAGPEGQVEALRGAMQASEDKKNTWLAYVAKKEAEANAAAGEEGEGGAPPAPAAPAEGGEGGEEGGEGGEAAAAPPGAEEEKVPPEWDPENEPDTFSLRGFFGESDIKDGVHVSADPWAALRERDFFFPFLDRCALERTLLVVKADAVSKAEEIQRLLNNAGLFVVRSGRQAGKAGRERRVQKVRGTGKEREAFCVEGPAAIMKSQLLMGPEDAAVAKTKAPWSVRALFGSSALKNAVHVSADEESAASELRTFFPEDAAGSVDRTLAMIKPDAHGKGSSVAIEEMMEAAGFTIIKRREALLSRKRAEEFYAEHRSKPFFSNLVTFMSSGPIVALVLSRKGAIPVWRQLMGPTDSNAARAKRPSSVRALFGTDGTRNACHGSDSQMSAEREIQFFFPDIPLDPLPSDAALRDFVFRKSAKMSDKLDSLSQEDFNKGFKVELSLQAFLSRGLTALCKEKATGVQAVKWLADWLEQNNPNKAEVSHPSNYTSLTASASPNQKTLDGGSAISPEGAAFSVAHAGPAKAGARLVPSGSNAVEAAVEKPNEVVEVDVMREEPETTTEFSAEPPFIVFVVGGPGSGKGTQCHLMKQEYGFVHLSAGDLLREEVAMGTPLGGEIETHMHLGTLVPSIVTVGLLRKSILAHREKGTNRFLIDGFPRALDQCEMFEQAVFPHAFTLYFDCSEQVMIARIQERSLTSGRVDDKPEAIQKRLATYDQQTKPVIFHYKRFGRAREVDASGDVESVFSQVRSLVAPRVLYLFGGAGSSDQEIAKKVAADYGYAHIDGDEEVRKEAAKNPEVAAIIKKRRAKNQTVPSAIVSPLVVAAAQAALGKKGAVRLVVTRFPEDAEQRAFFESQVRCVSSALVLDIPRHSMKSFALETNSNLREVEQDIRRAFLKPIVSLQKDLEAEGVLRRLNLGPLCECHLIKSVPSQKVETHIWNTVRDAVKPRVTLLCGPPGSDTAVLGAALVDKYGSGSSLYVDVPSLVFEEANRPTDFGRSLANALSQHMEHGKELSIEFLLQTIIKGACVSHPSHLILDNFPFQHDDMAELDKFFQIEKVFLIEGDKKYVDFCHHRHMKAFPESDIAGEAEEKRRQTEALHLFYGSKGRLEVIHAVAGAEGSVAEQIAEEALRRLAPKFVCVTGPPAAPVEAFVFSLSASLGFAALPPFPQMAATLIAEKWPEAAALQKQVNTGKIVPALMQKVVSEFVSRQGGAPGVILQRMPSDEAQLAALKDQLNITPLAHFHVQCDEEKMKEEASGAEGFEEEKYEADLEAHKKGAAAVVDKLAEEKNPEVMPVSVSLDIPAEPPILEKAVGTAMQSLTKATVLLMTAPQIEGFASALAAPLGTAGVKLCVVDADKLIDLENVTNPQIAEALLRDQIAKAGPSAGSVGGVKIDKSAVCLETWRMILGETFKQEMKGLFVLVNFPFEELDLLAPSRVRDQVAALEELCTVKGILPVMDKDSLKEVVEASLRGQQGADVELATLQAERAHRMVSDFLALQFGPRKLVKPSVKINDAKEGPVKVLAAFTKHFFAGDSDGLAQE</sequence>
<dbReference type="SUPFAM" id="SSF52540">
    <property type="entry name" value="P-loop containing nucleoside triphosphate hydrolases"/>
    <property type="match status" value="2"/>
</dbReference>
<dbReference type="Pfam" id="PF00406">
    <property type="entry name" value="ADK"/>
    <property type="match status" value="1"/>
</dbReference>
<feature type="binding site" evidence="9">
    <location>
        <position position="391"/>
    </location>
    <ligand>
        <name>ATP</name>
        <dbReference type="ChEBI" id="CHEBI:30616"/>
    </ligand>
</feature>
<dbReference type="SUPFAM" id="SSF54919">
    <property type="entry name" value="Nucleoside diphosphate kinase, NDK"/>
    <property type="match status" value="3"/>
</dbReference>
<reference evidence="12" key="1">
    <citation type="submission" date="2014-11" db="EMBL/GenBank/DDBJ databases">
        <authorList>
            <person name="Otto D Thomas"/>
            <person name="Naeem Raeece"/>
        </authorList>
    </citation>
    <scope>NUCLEOTIDE SEQUENCE</scope>
</reference>
<feature type="binding site" evidence="9">
    <location>
        <position position="357"/>
    </location>
    <ligand>
        <name>ATP</name>
        <dbReference type="ChEBI" id="CHEBI:30616"/>
    </ligand>
</feature>
<accession>A0A0G4FPF0</accession>
<dbReference type="HAMAP" id="MF_00235">
    <property type="entry name" value="Adenylate_kinase_Adk"/>
    <property type="match status" value="1"/>
</dbReference>
<feature type="binding site" evidence="9">
    <location>
        <position position="405"/>
    </location>
    <ligand>
        <name>ATP</name>
        <dbReference type="ChEBI" id="CHEBI:30616"/>
    </ligand>
</feature>
<feature type="binding site" evidence="9">
    <location>
        <position position="415"/>
    </location>
    <ligand>
        <name>ATP</name>
        <dbReference type="ChEBI" id="CHEBI:30616"/>
    </ligand>
</feature>
<dbReference type="InterPro" id="IPR036850">
    <property type="entry name" value="NDK-like_dom_sf"/>
</dbReference>
<protein>
    <recommendedName>
        <fullName evidence="11">Nucleoside diphosphate kinase-like domain-containing protein</fullName>
    </recommendedName>
</protein>
<evidence type="ECO:0000259" key="11">
    <source>
        <dbReference type="SMART" id="SM00562"/>
    </source>
</evidence>
<feature type="region of interest" description="Disordered" evidence="10">
    <location>
        <begin position="74"/>
        <end position="139"/>
    </location>
</feature>
<keyword evidence="3" id="KW-0808">Transferase</keyword>
<dbReference type="PRINTS" id="PR00094">
    <property type="entry name" value="ADENYLTKNASE"/>
</dbReference>
<gene>
    <name evidence="12" type="ORF">Cvel_3601</name>
</gene>
<dbReference type="PROSITE" id="PS51374">
    <property type="entry name" value="NDPK_LIKE"/>
    <property type="match status" value="2"/>
</dbReference>
<keyword evidence="6" id="KW-0378">Hydrolase</keyword>
<keyword evidence="5" id="KW-0418">Kinase</keyword>
<feature type="active site" description="Pros-phosphohistidine intermediate" evidence="9">
    <location>
        <position position="418"/>
    </location>
</feature>
<name>A0A0G4FPF0_9ALVE</name>
<dbReference type="InterPro" id="IPR034907">
    <property type="entry name" value="NDK-like_dom"/>
</dbReference>
<feature type="domain" description="Nucleoside diphosphate kinase-like" evidence="11">
    <location>
        <begin position="301"/>
        <end position="441"/>
    </location>
</feature>
<dbReference type="CDD" id="cd01428">
    <property type="entry name" value="ADK"/>
    <property type="match status" value="1"/>
</dbReference>
<evidence type="ECO:0000256" key="1">
    <source>
        <dbReference type="ARBA" id="ARBA00004138"/>
    </source>
</evidence>
<dbReference type="VEuPathDB" id="CryptoDB:Cvel_3601"/>
<dbReference type="InterPro" id="IPR033690">
    <property type="entry name" value="Adenylat_kinase_CS"/>
</dbReference>
<feature type="domain" description="Nucleoside diphosphate kinase-like" evidence="11">
    <location>
        <begin position="174"/>
        <end position="300"/>
    </location>
</feature>
<evidence type="ECO:0000256" key="10">
    <source>
        <dbReference type="SAM" id="MobiDB-lite"/>
    </source>
</evidence>
<dbReference type="GO" id="GO:0006139">
    <property type="term" value="P:nucleobase-containing compound metabolic process"/>
    <property type="evidence" value="ECO:0007669"/>
    <property type="project" value="InterPro"/>
</dbReference>
<dbReference type="InterPro" id="IPR027417">
    <property type="entry name" value="P-loop_NTPase"/>
</dbReference>
<feature type="compositionally biased region" description="Polar residues" evidence="10">
    <location>
        <begin position="516"/>
        <end position="539"/>
    </location>
</feature>
<dbReference type="Gene3D" id="3.30.70.141">
    <property type="entry name" value="Nucleoside diphosphate kinase-like domain"/>
    <property type="match status" value="3"/>
</dbReference>
<evidence type="ECO:0000313" key="12">
    <source>
        <dbReference type="EMBL" id="CEM16249.1"/>
    </source>
</evidence>
<comment type="subcellular location">
    <subcellularLocation>
        <location evidence="1">Cell projection</location>
        <location evidence="1">Cilium</location>
    </subcellularLocation>
</comment>